<sequence>MTKKRSKPRNRNSTTDPENVSPRPSRSRSHREISCRDSSSIVINRVSSGFDGYIFGSLSRPPENCSDLLPRCNFVGLVQFLKSLFKRIASRYISVDDVVSIWRFLECGCVIREMKVSIGSFQQNVEYGIGDRWLVMLLEYLVFTFRTYEQQVSRGCNKNCLILIYDFCKFTRFRFFVESSTLWFGVVHDQYTISESSFRHQNPLRQGENFKFVVVISCLDLYGDDCYGFLQLELLQSWSSVDGYNETVVKMTVTIVASISQTISFVCKCLMRLFKDPVSHPVYSLALFSAAAQICASSSSMDIVGTRSPLFFGAHSCYCNIKGGFTFFFFTRTEHRH</sequence>
<protein>
    <submittedName>
        <fullName evidence="2">Predicted protein</fullName>
    </submittedName>
</protein>
<proteinExistence type="predicted"/>
<gene>
    <name evidence="2" type="ORF">ARALYDRAFT_667938</name>
</gene>
<feature type="compositionally biased region" description="Basic residues" evidence="1">
    <location>
        <begin position="1"/>
        <end position="10"/>
    </location>
</feature>
<name>D7LL68_ARALL</name>
<dbReference type="Gramene" id="Al_scaffold_0004_657">
    <property type="protein sequence ID" value="Al_scaffold_0004_657"/>
    <property type="gene ID" value="Al_scaffold_0004_657"/>
</dbReference>
<organism evidence="3">
    <name type="scientific">Arabidopsis lyrata subsp. lyrata</name>
    <name type="common">Lyre-leaved rock-cress</name>
    <dbReference type="NCBI Taxonomy" id="81972"/>
    <lineage>
        <taxon>Eukaryota</taxon>
        <taxon>Viridiplantae</taxon>
        <taxon>Streptophyta</taxon>
        <taxon>Embryophyta</taxon>
        <taxon>Tracheophyta</taxon>
        <taxon>Spermatophyta</taxon>
        <taxon>Magnoliopsida</taxon>
        <taxon>eudicotyledons</taxon>
        <taxon>Gunneridae</taxon>
        <taxon>Pentapetalae</taxon>
        <taxon>rosids</taxon>
        <taxon>malvids</taxon>
        <taxon>Brassicales</taxon>
        <taxon>Brassicaceae</taxon>
        <taxon>Camelineae</taxon>
        <taxon>Arabidopsis</taxon>
    </lineage>
</organism>
<keyword evidence="3" id="KW-1185">Reference proteome</keyword>
<feature type="region of interest" description="Disordered" evidence="1">
    <location>
        <begin position="1"/>
        <end position="32"/>
    </location>
</feature>
<dbReference type="Proteomes" id="UP000008694">
    <property type="component" value="Unassembled WGS sequence"/>
</dbReference>
<reference evidence="3" key="1">
    <citation type="journal article" date="2011" name="Nat. Genet.">
        <title>The Arabidopsis lyrata genome sequence and the basis of rapid genome size change.</title>
        <authorList>
            <person name="Hu T.T."/>
            <person name="Pattyn P."/>
            <person name="Bakker E.G."/>
            <person name="Cao J."/>
            <person name="Cheng J.-F."/>
            <person name="Clark R.M."/>
            <person name="Fahlgren N."/>
            <person name="Fawcett J.A."/>
            <person name="Grimwood J."/>
            <person name="Gundlach H."/>
            <person name="Haberer G."/>
            <person name="Hollister J.D."/>
            <person name="Ossowski S."/>
            <person name="Ottilar R.P."/>
            <person name="Salamov A.A."/>
            <person name="Schneeberger K."/>
            <person name="Spannagl M."/>
            <person name="Wang X."/>
            <person name="Yang L."/>
            <person name="Nasrallah M.E."/>
            <person name="Bergelson J."/>
            <person name="Carrington J.C."/>
            <person name="Gaut B.S."/>
            <person name="Schmutz J."/>
            <person name="Mayer K.F.X."/>
            <person name="Van de Peer Y."/>
            <person name="Grigoriev I.V."/>
            <person name="Nordborg M."/>
            <person name="Weigel D."/>
            <person name="Guo Y.-L."/>
        </authorList>
    </citation>
    <scope>NUCLEOTIDE SEQUENCE [LARGE SCALE GENOMIC DNA]</scope>
    <source>
        <strain evidence="3">cv. MN47</strain>
    </source>
</reference>
<dbReference type="EMBL" id="GL348716">
    <property type="protein sequence ID" value="EFH56949.1"/>
    <property type="molecule type" value="Genomic_DNA"/>
</dbReference>
<dbReference type="AlphaFoldDB" id="D7LL68"/>
<evidence type="ECO:0000256" key="1">
    <source>
        <dbReference type="SAM" id="MobiDB-lite"/>
    </source>
</evidence>
<accession>D7LL68</accession>
<dbReference type="HOGENOM" id="CLU_824756_0_0_1"/>
<evidence type="ECO:0000313" key="3">
    <source>
        <dbReference type="Proteomes" id="UP000008694"/>
    </source>
</evidence>
<evidence type="ECO:0000313" key="2">
    <source>
        <dbReference type="EMBL" id="EFH56949.1"/>
    </source>
</evidence>